<name>A0A1Y2IC83_TRAC3</name>
<sequence>MPPRTCVLVRSARKLEPCALARLSRDDVAGWYRQSRAIEYVPVCWDECERPRASHWPSLRDSKKCQRIVLINPWPTSECLRMARGLYVRAIRFGDSEASPAKFAAIGYCPADIDTLQQMGLAGRPHSPKERPGLELESQTMRDVSARPHEFTTYLSASRGADPSDCCSTPIW</sequence>
<dbReference type="AlphaFoldDB" id="A0A1Y2IC83"/>
<evidence type="ECO:0000313" key="2">
    <source>
        <dbReference type="EMBL" id="OSC98030.1"/>
    </source>
</evidence>
<accession>A0A1Y2IC83</accession>
<proteinExistence type="predicted"/>
<dbReference type="Proteomes" id="UP000193067">
    <property type="component" value="Unassembled WGS sequence"/>
</dbReference>
<dbReference type="EMBL" id="KZ084143">
    <property type="protein sequence ID" value="OSC98030.1"/>
    <property type="molecule type" value="Genomic_DNA"/>
</dbReference>
<protein>
    <submittedName>
        <fullName evidence="2">Uncharacterized protein</fullName>
    </submittedName>
</protein>
<organism evidence="2 3">
    <name type="scientific">Trametes coccinea (strain BRFM310)</name>
    <name type="common">Pycnoporus coccineus</name>
    <dbReference type="NCBI Taxonomy" id="1353009"/>
    <lineage>
        <taxon>Eukaryota</taxon>
        <taxon>Fungi</taxon>
        <taxon>Dikarya</taxon>
        <taxon>Basidiomycota</taxon>
        <taxon>Agaricomycotina</taxon>
        <taxon>Agaricomycetes</taxon>
        <taxon>Polyporales</taxon>
        <taxon>Polyporaceae</taxon>
        <taxon>Trametes</taxon>
    </lineage>
</organism>
<gene>
    <name evidence="2" type="ORF">PYCCODRAFT_1041627</name>
</gene>
<evidence type="ECO:0000256" key="1">
    <source>
        <dbReference type="SAM" id="MobiDB-lite"/>
    </source>
</evidence>
<keyword evidence="3" id="KW-1185">Reference proteome</keyword>
<evidence type="ECO:0000313" key="3">
    <source>
        <dbReference type="Proteomes" id="UP000193067"/>
    </source>
</evidence>
<feature type="region of interest" description="Disordered" evidence="1">
    <location>
        <begin position="123"/>
        <end position="142"/>
    </location>
</feature>
<reference evidence="2 3" key="1">
    <citation type="journal article" date="2015" name="Biotechnol. Biofuels">
        <title>Enhanced degradation of softwood versus hardwood by the white-rot fungus Pycnoporus coccineus.</title>
        <authorList>
            <person name="Couturier M."/>
            <person name="Navarro D."/>
            <person name="Chevret D."/>
            <person name="Henrissat B."/>
            <person name="Piumi F."/>
            <person name="Ruiz-Duenas F.J."/>
            <person name="Martinez A.T."/>
            <person name="Grigoriev I.V."/>
            <person name="Riley R."/>
            <person name="Lipzen A."/>
            <person name="Berrin J.G."/>
            <person name="Master E.R."/>
            <person name="Rosso M.N."/>
        </authorList>
    </citation>
    <scope>NUCLEOTIDE SEQUENCE [LARGE SCALE GENOMIC DNA]</scope>
    <source>
        <strain evidence="2 3">BRFM310</strain>
    </source>
</reference>